<evidence type="ECO:0000313" key="1">
    <source>
        <dbReference type="EMBL" id="EFE48487.1"/>
    </source>
</evidence>
<name>D4DUP9_NEIEG</name>
<sequence>MRRWKTAASTPHCDAVARLSRKRPSEKPFPSLGQSFQTASFQYLSAVNGKAV</sequence>
<gene>
    <name evidence="1" type="ORF">NEIELOOT_02844</name>
</gene>
<dbReference type="AlphaFoldDB" id="D4DUP9"/>
<dbReference type="Proteomes" id="UP000005536">
    <property type="component" value="Unassembled WGS sequence"/>
</dbReference>
<dbReference type="EMBL" id="ADBF01000254">
    <property type="protein sequence ID" value="EFE48487.1"/>
    <property type="molecule type" value="Genomic_DNA"/>
</dbReference>
<evidence type="ECO:0000313" key="2">
    <source>
        <dbReference type="Proteomes" id="UP000005536"/>
    </source>
</evidence>
<proteinExistence type="predicted"/>
<accession>D4DUP9</accession>
<organism evidence="1 2">
    <name type="scientific">Neisseria elongata subsp. glycolytica ATCC 29315</name>
    <dbReference type="NCBI Taxonomy" id="546263"/>
    <lineage>
        <taxon>Bacteria</taxon>
        <taxon>Pseudomonadati</taxon>
        <taxon>Pseudomonadota</taxon>
        <taxon>Betaproteobacteria</taxon>
        <taxon>Neisseriales</taxon>
        <taxon>Neisseriaceae</taxon>
        <taxon>Neisseria</taxon>
    </lineage>
</organism>
<reference evidence="1 2" key="1">
    <citation type="submission" date="2010-02" db="EMBL/GenBank/DDBJ databases">
        <authorList>
            <person name="Weinstock G."/>
            <person name="Sodergren E."/>
            <person name="Clifton S."/>
            <person name="Fulton L."/>
            <person name="Fulton B."/>
            <person name="Courtney L."/>
            <person name="Fronick C."/>
            <person name="Harrison M."/>
            <person name="Strong C."/>
            <person name="Farmer C."/>
            <person name="Delahaunty K."/>
            <person name="Markovic C."/>
            <person name="Hall O."/>
            <person name="Minx P."/>
            <person name="Tomlinson C."/>
            <person name="Mitreva M."/>
            <person name="Nelson J."/>
            <person name="Hou S."/>
            <person name="Wollam A."/>
            <person name="Pepin K.H."/>
            <person name="Johnson M."/>
            <person name="Bhonagiri V."/>
            <person name="Zhang X."/>
            <person name="Suruliraj S."/>
            <person name="Warren W."/>
            <person name="Chinwalla A."/>
            <person name="Mardis E.R."/>
            <person name="Wilson R.K."/>
        </authorList>
    </citation>
    <scope>NUCLEOTIDE SEQUENCE [LARGE SCALE GENOMIC DNA]</scope>
    <source>
        <strain evidence="1 2">ATCC 29315</strain>
    </source>
</reference>
<protein>
    <submittedName>
        <fullName evidence="1">Uncharacterized protein</fullName>
    </submittedName>
</protein>
<comment type="caution">
    <text evidence="1">The sequence shown here is derived from an EMBL/GenBank/DDBJ whole genome shotgun (WGS) entry which is preliminary data.</text>
</comment>